<dbReference type="Gene3D" id="3.20.20.330">
    <property type="entry name" value="Homocysteine-binding-like domain"/>
    <property type="match status" value="1"/>
</dbReference>
<evidence type="ECO:0000313" key="6">
    <source>
        <dbReference type="EMBL" id="RRT67876.1"/>
    </source>
</evidence>
<dbReference type="GO" id="GO:0046872">
    <property type="term" value="F:metal ion binding"/>
    <property type="evidence" value="ECO:0007669"/>
    <property type="project" value="UniProtKB-KW"/>
</dbReference>
<dbReference type="EMBL" id="AMZH03004883">
    <property type="protein sequence ID" value="RRT67876.1"/>
    <property type="molecule type" value="Genomic_DNA"/>
</dbReference>
<keyword evidence="1" id="KW-0489">Methyltransferase</keyword>
<dbReference type="SUPFAM" id="SSF82282">
    <property type="entry name" value="Homocysteine S-methyltransferase"/>
    <property type="match status" value="1"/>
</dbReference>
<dbReference type="GO" id="GO:0008898">
    <property type="term" value="F:S-adenosylmethionine-homocysteine S-methyltransferase activity"/>
    <property type="evidence" value="ECO:0007669"/>
    <property type="project" value="TreeGrafter"/>
</dbReference>
<evidence type="ECO:0000313" key="7">
    <source>
        <dbReference type="Proteomes" id="UP000287651"/>
    </source>
</evidence>
<dbReference type="AlphaFoldDB" id="A0A426ZV71"/>
<sequence>MADGVVEITLYPSLSHAHAGTHRGTRFRAGMMREFLREAGGCAVIDGGLATELEAHGADLKDPLWSAKYLFTSPDLIKKACFESRGFSREESEALLRRSVEVACEAREIFQGRSLRGSDRCSKDGISSKQHPVLVAASIGSYGAYLADGSEYR</sequence>
<dbReference type="PANTHER" id="PTHR46015">
    <property type="entry name" value="ZGC:172121"/>
    <property type="match status" value="1"/>
</dbReference>
<dbReference type="InterPro" id="IPR036589">
    <property type="entry name" value="HCY_dom_sf"/>
</dbReference>
<comment type="caution">
    <text evidence="6">The sequence shown here is derived from an EMBL/GenBank/DDBJ whole genome shotgun (WGS) entry which is preliminary data.</text>
</comment>
<feature type="domain" description="Hcy-binding" evidence="5">
    <location>
        <begin position="44"/>
        <end position="80"/>
    </location>
</feature>
<protein>
    <recommendedName>
        <fullName evidence="5">Hcy-binding domain-containing protein</fullName>
    </recommendedName>
</protein>
<dbReference type="Proteomes" id="UP000287651">
    <property type="component" value="Unassembled WGS sequence"/>
</dbReference>
<dbReference type="PANTHER" id="PTHR46015:SF1">
    <property type="entry name" value="HOMOCYSTEINE S-METHYLTRANSFERASE-LIKE ISOFORM 1"/>
    <property type="match status" value="1"/>
</dbReference>
<evidence type="ECO:0000256" key="1">
    <source>
        <dbReference type="ARBA" id="ARBA00022603"/>
    </source>
</evidence>
<evidence type="ECO:0000256" key="2">
    <source>
        <dbReference type="ARBA" id="ARBA00022679"/>
    </source>
</evidence>
<dbReference type="Pfam" id="PF02574">
    <property type="entry name" value="S-methyl_trans"/>
    <property type="match status" value="2"/>
</dbReference>
<keyword evidence="2" id="KW-0808">Transferase</keyword>
<reference evidence="6 7" key="1">
    <citation type="journal article" date="2014" name="Agronomy (Basel)">
        <title>A Draft Genome Sequence for Ensete ventricosum, the Drought-Tolerant Tree Against Hunger.</title>
        <authorList>
            <person name="Harrison J."/>
            <person name="Moore K.A."/>
            <person name="Paszkiewicz K."/>
            <person name="Jones T."/>
            <person name="Grant M."/>
            <person name="Ambacheew D."/>
            <person name="Muzemil S."/>
            <person name="Studholme D.J."/>
        </authorList>
    </citation>
    <scope>NUCLEOTIDE SEQUENCE [LARGE SCALE GENOMIC DNA]</scope>
</reference>
<dbReference type="InterPro" id="IPR003726">
    <property type="entry name" value="HCY_dom"/>
</dbReference>
<accession>A0A426ZV71</accession>
<keyword evidence="3" id="KW-0479">Metal-binding</keyword>
<dbReference type="GO" id="GO:0033528">
    <property type="term" value="P:S-methylmethionine cycle"/>
    <property type="evidence" value="ECO:0007669"/>
    <property type="project" value="TreeGrafter"/>
</dbReference>
<evidence type="ECO:0000256" key="4">
    <source>
        <dbReference type="ARBA" id="ARBA00022833"/>
    </source>
</evidence>
<dbReference type="GO" id="GO:0009086">
    <property type="term" value="P:methionine biosynthetic process"/>
    <property type="evidence" value="ECO:0007669"/>
    <property type="project" value="TreeGrafter"/>
</dbReference>
<evidence type="ECO:0000259" key="5">
    <source>
        <dbReference type="Pfam" id="PF02574"/>
    </source>
</evidence>
<feature type="domain" description="Hcy-binding" evidence="5">
    <location>
        <begin position="86"/>
        <end position="149"/>
    </location>
</feature>
<evidence type="ECO:0000256" key="3">
    <source>
        <dbReference type="ARBA" id="ARBA00022723"/>
    </source>
</evidence>
<organism evidence="6 7">
    <name type="scientific">Ensete ventricosum</name>
    <name type="common">Abyssinian banana</name>
    <name type="synonym">Musa ensete</name>
    <dbReference type="NCBI Taxonomy" id="4639"/>
    <lineage>
        <taxon>Eukaryota</taxon>
        <taxon>Viridiplantae</taxon>
        <taxon>Streptophyta</taxon>
        <taxon>Embryophyta</taxon>
        <taxon>Tracheophyta</taxon>
        <taxon>Spermatophyta</taxon>
        <taxon>Magnoliopsida</taxon>
        <taxon>Liliopsida</taxon>
        <taxon>Zingiberales</taxon>
        <taxon>Musaceae</taxon>
        <taxon>Ensete</taxon>
    </lineage>
</organism>
<keyword evidence="4" id="KW-0862">Zinc</keyword>
<name>A0A426ZV71_ENSVE</name>
<dbReference type="InterPro" id="IPR051486">
    <property type="entry name" value="Hcy_S-methyltransferase"/>
</dbReference>
<gene>
    <name evidence="6" type="ORF">B296_00018008</name>
</gene>
<proteinExistence type="predicted"/>
<dbReference type="GO" id="GO:0032259">
    <property type="term" value="P:methylation"/>
    <property type="evidence" value="ECO:0007669"/>
    <property type="project" value="UniProtKB-KW"/>
</dbReference>